<organism evidence="2 3">
    <name type="scientific">Chaetoceros tenuissimus</name>
    <dbReference type="NCBI Taxonomy" id="426638"/>
    <lineage>
        <taxon>Eukaryota</taxon>
        <taxon>Sar</taxon>
        <taxon>Stramenopiles</taxon>
        <taxon>Ochrophyta</taxon>
        <taxon>Bacillariophyta</taxon>
        <taxon>Coscinodiscophyceae</taxon>
        <taxon>Chaetocerotophycidae</taxon>
        <taxon>Chaetocerotales</taxon>
        <taxon>Chaetocerotaceae</taxon>
        <taxon>Chaetoceros</taxon>
    </lineage>
</organism>
<accession>A0AAD3DAB4</accession>
<dbReference type="GO" id="GO:0004672">
    <property type="term" value="F:protein kinase activity"/>
    <property type="evidence" value="ECO:0007669"/>
    <property type="project" value="InterPro"/>
</dbReference>
<dbReference type="InterPro" id="IPR000719">
    <property type="entry name" value="Prot_kinase_dom"/>
</dbReference>
<dbReference type="SMART" id="SM00220">
    <property type="entry name" value="S_TKc"/>
    <property type="match status" value="1"/>
</dbReference>
<dbReference type="Proteomes" id="UP001054902">
    <property type="component" value="Unassembled WGS sequence"/>
</dbReference>
<dbReference type="GO" id="GO:0005524">
    <property type="term" value="F:ATP binding"/>
    <property type="evidence" value="ECO:0007669"/>
    <property type="project" value="InterPro"/>
</dbReference>
<evidence type="ECO:0000313" key="2">
    <source>
        <dbReference type="EMBL" id="GFH59715.1"/>
    </source>
</evidence>
<name>A0AAD3DAB4_9STRA</name>
<protein>
    <recommendedName>
        <fullName evidence="1">Protein kinase domain-containing protein</fullName>
    </recommendedName>
</protein>
<gene>
    <name evidence="2" type="ORF">CTEN210_16191</name>
</gene>
<proteinExistence type="predicted"/>
<dbReference type="AlphaFoldDB" id="A0AAD3DAB4"/>
<dbReference type="SUPFAM" id="SSF56112">
    <property type="entry name" value="Protein kinase-like (PK-like)"/>
    <property type="match status" value="1"/>
</dbReference>
<dbReference type="Pfam" id="PF00069">
    <property type="entry name" value="Pkinase"/>
    <property type="match status" value="1"/>
</dbReference>
<keyword evidence="3" id="KW-1185">Reference proteome</keyword>
<reference evidence="2 3" key="1">
    <citation type="journal article" date="2021" name="Sci. Rep.">
        <title>The genome of the diatom Chaetoceros tenuissimus carries an ancient integrated fragment of an extant virus.</title>
        <authorList>
            <person name="Hongo Y."/>
            <person name="Kimura K."/>
            <person name="Takaki Y."/>
            <person name="Yoshida Y."/>
            <person name="Baba S."/>
            <person name="Kobayashi G."/>
            <person name="Nagasaki K."/>
            <person name="Hano T."/>
            <person name="Tomaru Y."/>
        </authorList>
    </citation>
    <scope>NUCLEOTIDE SEQUENCE [LARGE SCALE GENOMIC DNA]</scope>
    <source>
        <strain evidence="2 3">NIES-3715</strain>
    </source>
</reference>
<dbReference type="GO" id="GO:0007165">
    <property type="term" value="P:signal transduction"/>
    <property type="evidence" value="ECO:0007669"/>
    <property type="project" value="TreeGrafter"/>
</dbReference>
<dbReference type="PANTHER" id="PTHR23257:SF958">
    <property type="entry name" value="SERINE_THREONINE-PROTEIN KINASE WNK4"/>
    <property type="match status" value="1"/>
</dbReference>
<comment type="caution">
    <text evidence="2">The sequence shown here is derived from an EMBL/GenBank/DDBJ whole genome shotgun (WGS) entry which is preliminary data.</text>
</comment>
<evidence type="ECO:0000259" key="1">
    <source>
        <dbReference type="PROSITE" id="PS50011"/>
    </source>
</evidence>
<dbReference type="GO" id="GO:0005737">
    <property type="term" value="C:cytoplasm"/>
    <property type="evidence" value="ECO:0007669"/>
    <property type="project" value="TreeGrafter"/>
</dbReference>
<dbReference type="PANTHER" id="PTHR23257">
    <property type="entry name" value="SERINE-THREONINE PROTEIN KINASE"/>
    <property type="match status" value="1"/>
</dbReference>
<dbReference type="EMBL" id="BLLK01000069">
    <property type="protein sequence ID" value="GFH59715.1"/>
    <property type="molecule type" value="Genomic_DNA"/>
</dbReference>
<evidence type="ECO:0000313" key="3">
    <source>
        <dbReference type="Proteomes" id="UP001054902"/>
    </source>
</evidence>
<dbReference type="PROSITE" id="PS50011">
    <property type="entry name" value="PROTEIN_KINASE_DOM"/>
    <property type="match status" value="1"/>
</dbReference>
<sequence length="443" mass="50927">MASIPQTINRSFVEAAKSSERSSNFFSSGTSVCSSFSTDTTVSSRRIDLLREERRLQQEKIRDCFKSLESESRVFQRRASKIVSATNEDIQTDRIMGVGSFSKVCSVRRMSMNFQNEVGSQCSSRCSSRQREPQTEYDGLDDEISLYSKRDTELPIDTSFRSIGTEDSNAKHYVMKQLRDDLSKEMRMVGSLHLAKEARFLEGLRHPNITSIYSKGEMPGSVNFFIVQEKLHICLEKCFRQWNNQNAVMNRNAPTVASLRKGGRRGRSQIKNVIFNERIDVLIGVASALEFLHRNKIIFRDLKPGNVGIGYDSTPKIFDFGIAKELKERYRVEAGKDLFHLTSDCGTRRYMAPEVYWGEPYGLSADVFCFVTLVWEVMMLIPPYKNMNKSEHENYVFVKNKRPAIKRSWKKQIKTLILKGWQKDTSKRPTMNDAVKVLQKIKS</sequence>
<dbReference type="InterPro" id="IPR050167">
    <property type="entry name" value="Ser_Thr_protein_kinase"/>
</dbReference>
<feature type="domain" description="Protein kinase" evidence="1">
    <location>
        <begin position="90"/>
        <end position="441"/>
    </location>
</feature>
<dbReference type="Gene3D" id="1.10.510.10">
    <property type="entry name" value="Transferase(Phosphotransferase) domain 1"/>
    <property type="match status" value="1"/>
</dbReference>
<dbReference type="InterPro" id="IPR011009">
    <property type="entry name" value="Kinase-like_dom_sf"/>
</dbReference>